<proteinExistence type="predicted"/>
<reference evidence="2 3" key="1">
    <citation type="submission" date="2024-09" db="EMBL/GenBank/DDBJ databases">
        <authorList>
            <person name="Sun Q."/>
            <person name="Mori K."/>
        </authorList>
    </citation>
    <scope>NUCLEOTIDE SEQUENCE [LARGE SCALE GENOMIC DNA]</scope>
    <source>
        <strain evidence="2 3">CCM 7759</strain>
    </source>
</reference>
<feature type="transmembrane region" description="Helical" evidence="1">
    <location>
        <begin position="6"/>
        <end position="22"/>
    </location>
</feature>
<accession>A0ABV6DU84</accession>
<evidence type="ECO:0000256" key="1">
    <source>
        <dbReference type="SAM" id="Phobius"/>
    </source>
</evidence>
<evidence type="ECO:0000313" key="3">
    <source>
        <dbReference type="Proteomes" id="UP001589776"/>
    </source>
</evidence>
<feature type="transmembrane region" description="Helical" evidence="1">
    <location>
        <begin position="74"/>
        <end position="97"/>
    </location>
</feature>
<keyword evidence="1" id="KW-0472">Membrane</keyword>
<dbReference type="RefSeq" id="WP_377474190.1">
    <property type="nucleotide sequence ID" value="NZ_JBHLWN010000111.1"/>
</dbReference>
<comment type="caution">
    <text evidence="2">The sequence shown here is derived from an EMBL/GenBank/DDBJ whole genome shotgun (WGS) entry which is preliminary data.</text>
</comment>
<keyword evidence="3" id="KW-1185">Reference proteome</keyword>
<name>A0ABV6DU84_9BACL</name>
<keyword evidence="1" id="KW-0812">Transmembrane</keyword>
<protein>
    <recommendedName>
        <fullName evidence="4">Cytochrome c oxidase subunit 4</fullName>
    </recommendedName>
</protein>
<evidence type="ECO:0008006" key="4">
    <source>
        <dbReference type="Google" id="ProtNLM"/>
    </source>
</evidence>
<dbReference type="EMBL" id="JBHLWN010000111">
    <property type="protein sequence ID" value="MFC0216226.1"/>
    <property type="molecule type" value="Genomic_DNA"/>
</dbReference>
<feature type="transmembrane region" description="Helical" evidence="1">
    <location>
        <begin position="34"/>
        <end position="54"/>
    </location>
</feature>
<sequence length="103" mass="11353">MIGWLNLVSLVLGLIACILPFANLMQPTKPAHNWAALSMTSISACAISLFIQIFTSYIRVKTEDWSALMDIMGATVSVSAVLLVFTIVLNLTTLFVYRNRMGK</sequence>
<organism evidence="2 3">
    <name type="scientific">Paenibacillus chartarius</name>
    <dbReference type="NCBI Taxonomy" id="747481"/>
    <lineage>
        <taxon>Bacteria</taxon>
        <taxon>Bacillati</taxon>
        <taxon>Bacillota</taxon>
        <taxon>Bacilli</taxon>
        <taxon>Bacillales</taxon>
        <taxon>Paenibacillaceae</taxon>
        <taxon>Paenibacillus</taxon>
    </lineage>
</organism>
<gene>
    <name evidence="2" type="ORF">ACFFK0_27900</name>
</gene>
<keyword evidence="1" id="KW-1133">Transmembrane helix</keyword>
<evidence type="ECO:0000313" key="2">
    <source>
        <dbReference type="EMBL" id="MFC0216226.1"/>
    </source>
</evidence>
<dbReference type="Proteomes" id="UP001589776">
    <property type="component" value="Unassembled WGS sequence"/>
</dbReference>